<organism evidence="2 3">
    <name type="scientific">Lacihabitans soyangensis</name>
    <dbReference type="NCBI Taxonomy" id="869394"/>
    <lineage>
        <taxon>Bacteria</taxon>
        <taxon>Pseudomonadati</taxon>
        <taxon>Bacteroidota</taxon>
        <taxon>Cytophagia</taxon>
        <taxon>Cytophagales</taxon>
        <taxon>Leadbetterellaceae</taxon>
        <taxon>Lacihabitans</taxon>
    </lineage>
</organism>
<dbReference type="InterPro" id="IPR000182">
    <property type="entry name" value="GNAT_dom"/>
</dbReference>
<dbReference type="AlphaFoldDB" id="A0AAE3GZ31"/>
<evidence type="ECO:0000313" key="2">
    <source>
        <dbReference type="EMBL" id="MCP9761697.1"/>
    </source>
</evidence>
<feature type="domain" description="N-acetyltransferase" evidence="1">
    <location>
        <begin position="9"/>
        <end position="150"/>
    </location>
</feature>
<dbReference type="RefSeq" id="WP_255035437.1">
    <property type="nucleotide sequence ID" value="NZ_RJUF01000002.1"/>
</dbReference>
<proteinExistence type="predicted"/>
<dbReference type="Pfam" id="PF13673">
    <property type="entry name" value="Acetyltransf_10"/>
    <property type="match status" value="1"/>
</dbReference>
<dbReference type="EMBL" id="RJUF01000002">
    <property type="protein sequence ID" value="MCP9761697.1"/>
    <property type="molecule type" value="Genomic_DNA"/>
</dbReference>
<dbReference type="SUPFAM" id="SSF55729">
    <property type="entry name" value="Acyl-CoA N-acyltransferases (Nat)"/>
    <property type="match status" value="1"/>
</dbReference>
<dbReference type="GO" id="GO:0016747">
    <property type="term" value="F:acyltransferase activity, transferring groups other than amino-acyl groups"/>
    <property type="evidence" value="ECO:0007669"/>
    <property type="project" value="InterPro"/>
</dbReference>
<evidence type="ECO:0000313" key="3">
    <source>
        <dbReference type="Proteomes" id="UP001204144"/>
    </source>
</evidence>
<keyword evidence="3" id="KW-1185">Reference proteome</keyword>
<accession>A0AAE3GZ31</accession>
<sequence>MGNLRIECKAFTELSVDELYEILALRSEVFVVEQNCIFLDLDHKDQKAIHFMGYDQNNQLMAYTRLFDYAAYYEGFLSIGRVVASPRGRGEGYGRQIFGKSVVKVQELFGQKPIKIGAQAYLESFYASFGFESINEDYIEDGIPHKIMVRA</sequence>
<dbReference type="Proteomes" id="UP001204144">
    <property type="component" value="Unassembled WGS sequence"/>
</dbReference>
<evidence type="ECO:0000259" key="1">
    <source>
        <dbReference type="PROSITE" id="PS51186"/>
    </source>
</evidence>
<dbReference type="Gene3D" id="3.40.630.30">
    <property type="match status" value="1"/>
</dbReference>
<protein>
    <submittedName>
        <fullName evidence="2">GNAT family N-acetyltransferase</fullName>
    </submittedName>
</protein>
<reference evidence="2 3" key="1">
    <citation type="submission" date="2018-11" db="EMBL/GenBank/DDBJ databases">
        <title>Novel bacteria species description.</title>
        <authorList>
            <person name="Han J.-H."/>
        </authorList>
    </citation>
    <scope>NUCLEOTIDE SEQUENCE [LARGE SCALE GENOMIC DNA]</scope>
    <source>
        <strain evidence="2 3">KCTC23259</strain>
    </source>
</reference>
<name>A0AAE3GZ31_9BACT</name>
<dbReference type="InterPro" id="IPR016181">
    <property type="entry name" value="Acyl_CoA_acyltransferase"/>
</dbReference>
<comment type="caution">
    <text evidence="2">The sequence shown here is derived from an EMBL/GenBank/DDBJ whole genome shotgun (WGS) entry which is preliminary data.</text>
</comment>
<dbReference type="PROSITE" id="PS51186">
    <property type="entry name" value="GNAT"/>
    <property type="match status" value="1"/>
</dbReference>
<gene>
    <name evidence="2" type="ORF">EGI31_01935</name>
</gene>